<evidence type="ECO:0000313" key="2">
    <source>
        <dbReference type="Proteomes" id="UP000280842"/>
    </source>
</evidence>
<sequence>MDKLTESLFKLLKDKSDEYNIEELTNEENFFNLKKEIVRQVNNILNKEKPNKWQIRDSVNNLFKLASIDLEENNIEKLIFLLITDAINERIPSPSPLYFEYRGHIIPKRNAIITDFELFPELKEKVNQLNPEKKHILVFKIFKDGEIISKGVAYYLSVIDYLIFLFLDKALYEEVIDINKILKEKDGNIEVSKKDINFLIDIIFSGIYEFFSGEKERFKASILDKDYSKYFIKGKKLIKEPLSDEKEKELLIKIAIEDEKLSENKEDFVKNPEVQENVFKEASERDVSNIDKIDAVVWLIGLNNLNMEIFFNYFSVDDLLKFLEDVEKDIETGKDIFKKSIKDFVENLLNEYKLYPVLKESKNLEDFIEKNTDSLKTELLFIKEQYNEFLEKENKKDINTEIKKLFAKYKTGQIEKKEFLNWLSLYETKEGINKNLIEFVKNGL</sequence>
<proteinExistence type="predicted"/>
<reference evidence="1 2" key="1">
    <citation type="submission" date="2018-10" db="EMBL/GenBank/DDBJ databases">
        <title>Genomic Encyclopedia of Archaeal and Bacterial Type Strains, Phase II (KMG-II): from individual species to whole genera.</title>
        <authorList>
            <person name="Goeker M."/>
        </authorList>
    </citation>
    <scope>NUCLEOTIDE SEQUENCE [LARGE SCALE GENOMIC DNA]</scope>
    <source>
        <strain evidence="1 2">VM1</strain>
    </source>
</reference>
<organism evidence="1 2">
    <name type="scientific">Hydrogenothermus marinus</name>
    <dbReference type="NCBI Taxonomy" id="133270"/>
    <lineage>
        <taxon>Bacteria</taxon>
        <taxon>Pseudomonadati</taxon>
        <taxon>Aquificota</taxon>
        <taxon>Aquificia</taxon>
        <taxon>Aquificales</taxon>
        <taxon>Hydrogenothermaceae</taxon>
        <taxon>Hydrogenothermus</taxon>
    </lineage>
</organism>
<name>A0A3M0BF38_9AQUI</name>
<keyword evidence="2" id="KW-1185">Reference proteome</keyword>
<dbReference type="OrthoDB" id="8772at2"/>
<dbReference type="AlphaFoldDB" id="A0A3M0BF38"/>
<dbReference type="RefSeq" id="WP_121923377.1">
    <property type="nucleotide sequence ID" value="NZ_REFO01000013.1"/>
</dbReference>
<evidence type="ECO:0000313" key="1">
    <source>
        <dbReference type="EMBL" id="RMA93205.1"/>
    </source>
</evidence>
<gene>
    <name evidence="1" type="ORF">CLV39_1261</name>
</gene>
<accession>A0A3M0BF38</accession>
<comment type="caution">
    <text evidence="1">The sequence shown here is derived from an EMBL/GenBank/DDBJ whole genome shotgun (WGS) entry which is preliminary data.</text>
</comment>
<dbReference type="Proteomes" id="UP000280842">
    <property type="component" value="Unassembled WGS sequence"/>
</dbReference>
<dbReference type="EMBL" id="REFO01000013">
    <property type="protein sequence ID" value="RMA93205.1"/>
    <property type="molecule type" value="Genomic_DNA"/>
</dbReference>
<protein>
    <submittedName>
        <fullName evidence="1">Uncharacterized protein</fullName>
    </submittedName>
</protein>